<evidence type="ECO:0000313" key="4">
    <source>
        <dbReference type="EMBL" id="EXJ68082.1"/>
    </source>
</evidence>
<dbReference type="SUPFAM" id="SSF52540">
    <property type="entry name" value="P-loop containing nucleoside triphosphate hydrolases"/>
    <property type="match status" value="1"/>
</dbReference>
<dbReference type="AlphaFoldDB" id="W9WIV8"/>
<dbReference type="GeneID" id="19193395"/>
<dbReference type="eggNOG" id="ENOG502R2Y4">
    <property type="taxonomic scope" value="Eukaryota"/>
</dbReference>
<dbReference type="HOGENOM" id="CLU_844694_0_0_1"/>
<sequence>MRSQKKLNPLAAWILLFESGWKSFELRFKNILKNLAYHQDLVDKEATAFNLVEATSYRRKVEEEIAKAEQERESSHLQAVLAWLCVEDILQENNLWRLGEKRLDGTCDWIFNIPQYQAWLKNVDRSPLLWLTGSRGSGKSVFCAHITQKVQKIEQRATLFYYCLHKGDISDKPSIFLQTLVMQITRIYPEFAALIWDTYVQNAQLASNDNLQKLLPDLISGAPQVRIILDGIDEYDVKDCKLILDMLFKLQKKSPVAILISRRDEGLISAKMRKKPRILLNVKQHTVQKGMSIFVASRLDQAIEDYDLNLSDEMKAAGRDELLQKSGGR</sequence>
<gene>
    <name evidence="4" type="ORF">A1O5_08697</name>
</gene>
<dbReference type="OrthoDB" id="4161470at2759"/>
<feature type="domain" description="Nephrocystin 3-like N-terminal" evidence="3">
    <location>
        <begin position="105"/>
        <end position="261"/>
    </location>
</feature>
<evidence type="ECO:0000256" key="2">
    <source>
        <dbReference type="SAM" id="Coils"/>
    </source>
</evidence>
<keyword evidence="2" id="KW-0175">Coiled coil</keyword>
<keyword evidence="1" id="KW-0677">Repeat</keyword>
<dbReference type="Gene3D" id="3.40.50.300">
    <property type="entry name" value="P-loop containing nucleotide triphosphate hydrolases"/>
    <property type="match status" value="1"/>
</dbReference>
<dbReference type="InterPro" id="IPR056884">
    <property type="entry name" value="NPHP3-like_N"/>
</dbReference>
<dbReference type="STRING" id="1182543.W9WIV8"/>
<dbReference type="Pfam" id="PF24883">
    <property type="entry name" value="NPHP3_N"/>
    <property type="match status" value="1"/>
</dbReference>
<dbReference type="Proteomes" id="UP000019471">
    <property type="component" value="Unassembled WGS sequence"/>
</dbReference>
<feature type="coiled-coil region" evidence="2">
    <location>
        <begin position="51"/>
        <end position="78"/>
    </location>
</feature>
<reference evidence="4 5" key="1">
    <citation type="submission" date="2013-03" db="EMBL/GenBank/DDBJ databases">
        <title>The Genome Sequence of Cladophialophora psammophila CBS 110553.</title>
        <authorList>
            <consortium name="The Broad Institute Genomics Platform"/>
            <person name="Cuomo C."/>
            <person name="de Hoog S."/>
            <person name="Gorbushina A."/>
            <person name="Walker B."/>
            <person name="Young S.K."/>
            <person name="Zeng Q."/>
            <person name="Gargeya S."/>
            <person name="Fitzgerald M."/>
            <person name="Haas B."/>
            <person name="Abouelleil A."/>
            <person name="Allen A.W."/>
            <person name="Alvarado L."/>
            <person name="Arachchi H.M."/>
            <person name="Berlin A.M."/>
            <person name="Chapman S.B."/>
            <person name="Gainer-Dewar J."/>
            <person name="Goldberg J."/>
            <person name="Griggs A."/>
            <person name="Gujja S."/>
            <person name="Hansen M."/>
            <person name="Howarth C."/>
            <person name="Imamovic A."/>
            <person name="Ireland A."/>
            <person name="Larimer J."/>
            <person name="McCowan C."/>
            <person name="Murphy C."/>
            <person name="Pearson M."/>
            <person name="Poon T.W."/>
            <person name="Priest M."/>
            <person name="Roberts A."/>
            <person name="Saif S."/>
            <person name="Shea T."/>
            <person name="Sisk P."/>
            <person name="Sykes S."/>
            <person name="Wortman J."/>
            <person name="Nusbaum C."/>
            <person name="Birren B."/>
        </authorList>
    </citation>
    <scope>NUCLEOTIDE SEQUENCE [LARGE SCALE GENOMIC DNA]</scope>
    <source>
        <strain evidence="4 5">CBS 110553</strain>
    </source>
</reference>
<dbReference type="PANTHER" id="PTHR10039">
    <property type="entry name" value="AMELOGENIN"/>
    <property type="match status" value="1"/>
</dbReference>
<evidence type="ECO:0000313" key="5">
    <source>
        <dbReference type="Proteomes" id="UP000019471"/>
    </source>
</evidence>
<dbReference type="EMBL" id="AMGX01000014">
    <property type="protein sequence ID" value="EXJ68082.1"/>
    <property type="molecule type" value="Genomic_DNA"/>
</dbReference>
<evidence type="ECO:0000256" key="1">
    <source>
        <dbReference type="ARBA" id="ARBA00022737"/>
    </source>
</evidence>
<keyword evidence="5" id="KW-1185">Reference proteome</keyword>
<protein>
    <recommendedName>
        <fullName evidence="3">Nephrocystin 3-like N-terminal domain-containing protein</fullName>
    </recommendedName>
</protein>
<dbReference type="InterPro" id="IPR027417">
    <property type="entry name" value="P-loop_NTPase"/>
</dbReference>
<dbReference type="PANTHER" id="PTHR10039:SF14">
    <property type="entry name" value="NACHT DOMAIN-CONTAINING PROTEIN"/>
    <property type="match status" value="1"/>
</dbReference>
<evidence type="ECO:0000259" key="3">
    <source>
        <dbReference type="Pfam" id="PF24883"/>
    </source>
</evidence>
<name>W9WIV8_9EURO</name>
<proteinExistence type="predicted"/>
<accession>W9WIV8</accession>
<comment type="caution">
    <text evidence="4">The sequence shown here is derived from an EMBL/GenBank/DDBJ whole genome shotgun (WGS) entry which is preliminary data.</text>
</comment>
<dbReference type="RefSeq" id="XP_007747468.1">
    <property type="nucleotide sequence ID" value="XM_007749278.1"/>
</dbReference>
<organism evidence="4 5">
    <name type="scientific">Cladophialophora psammophila CBS 110553</name>
    <dbReference type="NCBI Taxonomy" id="1182543"/>
    <lineage>
        <taxon>Eukaryota</taxon>
        <taxon>Fungi</taxon>
        <taxon>Dikarya</taxon>
        <taxon>Ascomycota</taxon>
        <taxon>Pezizomycotina</taxon>
        <taxon>Eurotiomycetes</taxon>
        <taxon>Chaetothyriomycetidae</taxon>
        <taxon>Chaetothyriales</taxon>
        <taxon>Herpotrichiellaceae</taxon>
        <taxon>Cladophialophora</taxon>
    </lineage>
</organism>